<evidence type="ECO:0000256" key="1">
    <source>
        <dbReference type="ARBA" id="ARBA00004308"/>
    </source>
</evidence>
<evidence type="ECO:0000256" key="5">
    <source>
        <dbReference type="ARBA" id="ARBA00023034"/>
    </source>
</evidence>
<feature type="domain" description="GAE" evidence="7">
    <location>
        <begin position="414"/>
        <end position="525"/>
    </location>
</feature>
<dbReference type="SMART" id="SM00809">
    <property type="entry name" value="Alpha_adaptinC2"/>
    <property type="match status" value="1"/>
</dbReference>
<comment type="caution">
    <text evidence="8">The sequence shown here is derived from an EMBL/GenBank/DDBJ whole genome shotgun (WGS) entry which is preliminary data.</text>
</comment>
<evidence type="ECO:0000256" key="3">
    <source>
        <dbReference type="ARBA" id="ARBA00022448"/>
    </source>
</evidence>
<keyword evidence="5" id="KW-0333">Golgi apparatus</keyword>
<dbReference type="EMBL" id="BRYB01000805">
    <property type="protein sequence ID" value="GMI38068.1"/>
    <property type="molecule type" value="Genomic_DNA"/>
</dbReference>
<dbReference type="InterPro" id="IPR008152">
    <property type="entry name" value="Clathrin_a/b/g-adaptin_app_Ig"/>
</dbReference>
<evidence type="ECO:0000259" key="7">
    <source>
        <dbReference type="PROSITE" id="PS50180"/>
    </source>
</evidence>
<dbReference type="InterPro" id="IPR008153">
    <property type="entry name" value="GAE_dom"/>
</dbReference>
<dbReference type="InterPro" id="IPR011989">
    <property type="entry name" value="ARM-like"/>
</dbReference>
<protein>
    <recommendedName>
        <fullName evidence="7">GAE domain-containing protein</fullName>
    </recommendedName>
</protein>
<dbReference type="SUPFAM" id="SSF49348">
    <property type="entry name" value="Clathrin adaptor appendage domain"/>
    <property type="match status" value="1"/>
</dbReference>
<keyword evidence="4" id="KW-0653">Protein transport</keyword>
<evidence type="ECO:0000256" key="4">
    <source>
        <dbReference type="ARBA" id="ARBA00022927"/>
    </source>
</evidence>
<dbReference type="PANTHER" id="PTHR22780">
    <property type="entry name" value="ADAPTIN, ALPHA/GAMMA/EPSILON"/>
    <property type="match status" value="1"/>
</dbReference>
<dbReference type="InterPro" id="IPR013041">
    <property type="entry name" value="Clathrin_app_Ig-like_sf"/>
</dbReference>
<evidence type="ECO:0000313" key="8">
    <source>
        <dbReference type="EMBL" id="GMI38068.1"/>
    </source>
</evidence>
<dbReference type="Pfam" id="PF01602">
    <property type="entry name" value="Adaptin_N"/>
    <property type="match status" value="1"/>
</dbReference>
<evidence type="ECO:0000256" key="6">
    <source>
        <dbReference type="ARBA" id="ARBA00023136"/>
    </source>
</evidence>
<keyword evidence="3" id="KW-0813">Transport</keyword>
<reference evidence="8 9" key="1">
    <citation type="journal article" date="2023" name="Commun. Biol.">
        <title>Genome analysis of Parmales, the sister group of diatoms, reveals the evolutionary specialization of diatoms from phago-mixotrophs to photoautotrophs.</title>
        <authorList>
            <person name="Ban H."/>
            <person name="Sato S."/>
            <person name="Yoshikawa S."/>
            <person name="Yamada K."/>
            <person name="Nakamura Y."/>
            <person name="Ichinomiya M."/>
            <person name="Sato N."/>
            <person name="Blanc-Mathieu R."/>
            <person name="Endo H."/>
            <person name="Kuwata A."/>
            <person name="Ogata H."/>
        </authorList>
    </citation>
    <scope>NUCLEOTIDE SEQUENCE [LARGE SCALE GENOMIC DNA]</scope>
</reference>
<organism evidence="8 9">
    <name type="scientific">Tetraparma gracilis</name>
    <dbReference type="NCBI Taxonomy" id="2962635"/>
    <lineage>
        <taxon>Eukaryota</taxon>
        <taxon>Sar</taxon>
        <taxon>Stramenopiles</taxon>
        <taxon>Ochrophyta</taxon>
        <taxon>Bolidophyceae</taxon>
        <taxon>Parmales</taxon>
        <taxon>Triparmaceae</taxon>
        <taxon>Tetraparma</taxon>
    </lineage>
</organism>
<accession>A0ABQ6N286</accession>
<dbReference type="InterPro" id="IPR050840">
    <property type="entry name" value="Adaptor_Complx_Large_Subunit"/>
</dbReference>
<evidence type="ECO:0000313" key="9">
    <source>
        <dbReference type="Proteomes" id="UP001165060"/>
    </source>
</evidence>
<dbReference type="SUPFAM" id="SSF48371">
    <property type="entry name" value="ARM repeat"/>
    <property type="match status" value="1"/>
</dbReference>
<dbReference type="InterPro" id="IPR016024">
    <property type="entry name" value="ARM-type_fold"/>
</dbReference>
<gene>
    <name evidence="8" type="ORF">TeGR_g325</name>
</gene>
<feature type="non-terminal residue" evidence="8">
    <location>
        <position position="1"/>
    </location>
</feature>
<dbReference type="InterPro" id="IPR002553">
    <property type="entry name" value="Clathrin/coatomer_adapt-like_N"/>
</dbReference>
<dbReference type="Pfam" id="PF02883">
    <property type="entry name" value="Alpha_adaptinC2"/>
    <property type="match status" value="1"/>
</dbReference>
<keyword evidence="9" id="KW-1185">Reference proteome</keyword>
<dbReference type="PROSITE" id="PS50180">
    <property type="entry name" value="GAE"/>
    <property type="match status" value="1"/>
</dbReference>
<proteinExistence type="predicted"/>
<comment type="subcellular location">
    <subcellularLocation>
        <location evidence="1">Endomembrane system</location>
    </subcellularLocation>
    <subcellularLocation>
        <location evidence="2">Golgi apparatus</location>
    </subcellularLocation>
</comment>
<dbReference type="Gene3D" id="1.25.10.10">
    <property type="entry name" value="Leucine-rich Repeat Variant"/>
    <property type="match status" value="1"/>
</dbReference>
<name>A0ABQ6N286_9STRA</name>
<evidence type="ECO:0000256" key="2">
    <source>
        <dbReference type="ARBA" id="ARBA00004555"/>
    </source>
</evidence>
<sequence length="528" mass="55013">DSAAVQRHRNTIVDCLKDPDVSIRTRALDLIFKLVTVDNVEALTAELLNYLVISPAENRAEVCTKVLKVVDQFSPGDRWRVDTLITLLTIAGKDCAEKVLASTIMYISSAGDDLRAYCTHKLVKAIRDDDGTQEGLLVVGIWCVGEFGELLLSPYSNPDAEAKYAALEPHDVVKLVSDVVANIQCPESVKQRALTCYAKLTQRFEHCDPSVVTKLKVLIKKYEGSMNLELQLRSCEYSVLVGGVGKGALARMPMVDAAVVARKAALSTVNSGDLFSDDADTDGAGNGISAAAVSAAAPKPAGGDLLDLDDIFGANTPAPAPADAAAAAPAVQATQSSDADLLSDIFAAGPAPTPVQPAAAMPPANGGLLDPFAAPAPSALPPAAAAPQPAADILDVFAAQPPAAPVAAAPVMASSNPVVPGYAADGFELTFECCPDGEVIAHFKNTLMQDITNLVLQAAVPKYLTMNMSPPSSTTIKSGDGTSVTQSIKIVNSQKGVKKVMLKLKISYSVGGNKVETTATANQFPAGF</sequence>
<dbReference type="Gene3D" id="2.60.40.1230">
    <property type="match status" value="1"/>
</dbReference>
<dbReference type="Proteomes" id="UP001165060">
    <property type="component" value="Unassembled WGS sequence"/>
</dbReference>
<keyword evidence="6" id="KW-0472">Membrane</keyword>